<accession>A0AAV3RXR6</accession>
<name>A0AAV3RXR6_LITER</name>
<comment type="caution">
    <text evidence="1">The sequence shown here is derived from an EMBL/GenBank/DDBJ whole genome shotgun (WGS) entry which is preliminary data.</text>
</comment>
<sequence length="113" mass="12840">MDDVEPGLQIKRHVAGGDSSRHAQVTYYDELPNEKGLCVNTDLLEEKRVATVDKMAKYKGKVTSYYNKKVWIRVGGIKGQMGLERRPRRRQLLQGRLRPTCLGQPGWPSPLFG</sequence>
<proteinExistence type="predicted"/>
<dbReference type="Proteomes" id="UP001454036">
    <property type="component" value="Unassembled WGS sequence"/>
</dbReference>
<dbReference type="EMBL" id="BAABME010012037">
    <property type="protein sequence ID" value="GAA0184636.1"/>
    <property type="molecule type" value="Genomic_DNA"/>
</dbReference>
<evidence type="ECO:0000313" key="1">
    <source>
        <dbReference type="EMBL" id="GAA0184636.1"/>
    </source>
</evidence>
<evidence type="ECO:0000313" key="2">
    <source>
        <dbReference type="Proteomes" id="UP001454036"/>
    </source>
</evidence>
<organism evidence="1 2">
    <name type="scientific">Lithospermum erythrorhizon</name>
    <name type="common">Purple gromwell</name>
    <name type="synonym">Lithospermum officinale var. erythrorhizon</name>
    <dbReference type="NCBI Taxonomy" id="34254"/>
    <lineage>
        <taxon>Eukaryota</taxon>
        <taxon>Viridiplantae</taxon>
        <taxon>Streptophyta</taxon>
        <taxon>Embryophyta</taxon>
        <taxon>Tracheophyta</taxon>
        <taxon>Spermatophyta</taxon>
        <taxon>Magnoliopsida</taxon>
        <taxon>eudicotyledons</taxon>
        <taxon>Gunneridae</taxon>
        <taxon>Pentapetalae</taxon>
        <taxon>asterids</taxon>
        <taxon>lamiids</taxon>
        <taxon>Boraginales</taxon>
        <taxon>Boraginaceae</taxon>
        <taxon>Boraginoideae</taxon>
        <taxon>Lithospermeae</taxon>
        <taxon>Lithospermum</taxon>
    </lineage>
</organism>
<gene>
    <name evidence="1" type="ORF">LIER_31924</name>
</gene>
<dbReference type="AlphaFoldDB" id="A0AAV3RXR6"/>
<keyword evidence="2" id="KW-1185">Reference proteome</keyword>
<protein>
    <submittedName>
        <fullName evidence="1">Uncharacterized protein</fullName>
    </submittedName>
</protein>
<reference evidence="1 2" key="1">
    <citation type="submission" date="2024-01" db="EMBL/GenBank/DDBJ databases">
        <title>The complete chloroplast genome sequence of Lithospermum erythrorhizon: insights into the phylogenetic relationship among Boraginaceae species and the maternal lineages of purple gromwells.</title>
        <authorList>
            <person name="Okada T."/>
            <person name="Watanabe K."/>
        </authorList>
    </citation>
    <scope>NUCLEOTIDE SEQUENCE [LARGE SCALE GENOMIC DNA]</scope>
</reference>